<comment type="caution">
    <text evidence="2">The sequence shown here is derived from an EMBL/GenBank/DDBJ whole genome shotgun (WGS) entry which is preliminary data.</text>
</comment>
<evidence type="ECO:0000256" key="1">
    <source>
        <dbReference type="SAM" id="MobiDB-lite"/>
    </source>
</evidence>
<protein>
    <submittedName>
        <fullName evidence="2">Uncharacterized protein</fullName>
    </submittedName>
</protein>
<name>A0A5M9JBQ0_MONFR</name>
<gene>
    <name evidence="2" type="ORF">EYC84_009820</name>
</gene>
<evidence type="ECO:0000313" key="2">
    <source>
        <dbReference type="EMBL" id="KAA8566020.1"/>
    </source>
</evidence>
<evidence type="ECO:0000313" key="3">
    <source>
        <dbReference type="Proteomes" id="UP000322873"/>
    </source>
</evidence>
<reference evidence="2 3" key="1">
    <citation type="submission" date="2019-06" db="EMBL/GenBank/DDBJ databases">
        <title>Genome Sequence of the Brown Rot Fungal Pathogen Monilinia fructicola.</title>
        <authorList>
            <person name="De Miccolis Angelini R.M."/>
            <person name="Landi L."/>
            <person name="Abate D."/>
            <person name="Pollastro S."/>
            <person name="Romanazzi G."/>
            <person name="Faretra F."/>
        </authorList>
    </citation>
    <scope>NUCLEOTIDE SEQUENCE [LARGE SCALE GENOMIC DNA]</scope>
    <source>
        <strain evidence="2 3">Mfrc123</strain>
    </source>
</reference>
<dbReference type="EMBL" id="VICG01000013">
    <property type="protein sequence ID" value="KAA8566020.1"/>
    <property type="molecule type" value="Genomic_DNA"/>
</dbReference>
<dbReference type="Proteomes" id="UP000322873">
    <property type="component" value="Unassembled WGS sequence"/>
</dbReference>
<accession>A0A5M9JBQ0</accession>
<proteinExistence type="predicted"/>
<feature type="region of interest" description="Disordered" evidence="1">
    <location>
        <begin position="155"/>
        <end position="186"/>
    </location>
</feature>
<organism evidence="2 3">
    <name type="scientific">Monilinia fructicola</name>
    <name type="common">Brown rot fungus</name>
    <name type="synonym">Ciboria fructicola</name>
    <dbReference type="NCBI Taxonomy" id="38448"/>
    <lineage>
        <taxon>Eukaryota</taxon>
        <taxon>Fungi</taxon>
        <taxon>Dikarya</taxon>
        <taxon>Ascomycota</taxon>
        <taxon>Pezizomycotina</taxon>
        <taxon>Leotiomycetes</taxon>
        <taxon>Helotiales</taxon>
        <taxon>Sclerotiniaceae</taxon>
        <taxon>Monilinia</taxon>
    </lineage>
</organism>
<dbReference type="AlphaFoldDB" id="A0A5M9JBQ0"/>
<keyword evidence="3" id="KW-1185">Reference proteome</keyword>
<sequence>MLELTIEQDTFQMYEYGTEWLIFNLLSCHFRYEELVSSCLPYFILAGFGLCFDPFRSISFHIKELDKYTGAISSSILCITMASLSPHHLSTPPSFLSQSIPSCIAPHSFNHSFGSLHLNNFHPLHPLHLFPLVYLPQHPLVWSYQIVPRTSVIPSSPHTHLNPSPPPVHPSISHRDSPHHPLVTIR</sequence>